<proteinExistence type="inferred from homology"/>
<reference evidence="7 8" key="1">
    <citation type="submission" date="2019-01" db="EMBL/GenBank/DDBJ databases">
        <authorList>
            <consortium name="Pathogen Informatics"/>
        </authorList>
    </citation>
    <scope>NUCLEOTIDE SEQUENCE [LARGE SCALE GENOMIC DNA]</scope>
    <source>
        <strain evidence="7 8">NCTC10138</strain>
    </source>
</reference>
<dbReference type="PANTHER" id="PTHR34137">
    <property type="entry name" value="EXODEOXYRIBONUCLEASE 7 SMALL SUBUNIT"/>
    <property type="match status" value="1"/>
</dbReference>
<keyword evidence="3 6" id="KW-0540">Nuclease</keyword>
<dbReference type="Pfam" id="PF02609">
    <property type="entry name" value="Exonuc_VII_S"/>
    <property type="match status" value="1"/>
</dbReference>
<dbReference type="NCBIfam" id="TIGR01280">
    <property type="entry name" value="xseB"/>
    <property type="match status" value="1"/>
</dbReference>
<dbReference type="HAMAP" id="MF_00337">
    <property type="entry name" value="Exonuc_7_S"/>
    <property type="match status" value="1"/>
</dbReference>
<evidence type="ECO:0000256" key="2">
    <source>
        <dbReference type="ARBA" id="ARBA00022490"/>
    </source>
</evidence>
<dbReference type="SUPFAM" id="SSF116842">
    <property type="entry name" value="XseB-like"/>
    <property type="match status" value="1"/>
</dbReference>
<evidence type="ECO:0000256" key="6">
    <source>
        <dbReference type="HAMAP-Rule" id="MF_00337"/>
    </source>
</evidence>
<evidence type="ECO:0000313" key="7">
    <source>
        <dbReference type="EMBL" id="VEU80611.1"/>
    </source>
</evidence>
<name>A0A449BDT3_HAPAX</name>
<evidence type="ECO:0000256" key="4">
    <source>
        <dbReference type="ARBA" id="ARBA00022801"/>
    </source>
</evidence>
<dbReference type="OrthoDB" id="9798666at2"/>
<dbReference type="PANTHER" id="PTHR34137:SF1">
    <property type="entry name" value="EXODEOXYRIBONUCLEASE 7 SMALL SUBUNIT"/>
    <property type="match status" value="1"/>
</dbReference>
<dbReference type="InterPro" id="IPR037004">
    <property type="entry name" value="Exonuc_VII_ssu_sf"/>
</dbReference>
<dbReference type="AlphaFoldDB" id="A0A449BDT3"/>
<dbReference type="Proteomes" id="UP000289841">
    <property type="component" value="Chromosome"/>
</dbReference>
<gene>
    <name evidence="6 7" type="primary">xseB</name>
    <name evidence="7" type="ORF">NCTC10138_00988</name>
</gene>
<accession>A0A449BDT3</accession>
<comment type="function">
    <text evidence="6">Bidirectionally degrades single-stranded DNA into large acid-insoluble oligonucleotides, which are then degraded further into small acid-soluble oligonucleotides.</text>
</comment>
<dbReference type="STRING" id="1278311.GCA_000428705_01530"/>
<dbReference type="EC" id="3.1.11.6" evidence="6"/>
<keyword evidence="4 6" id="KW-0378">Hydrolase</keyword>
<dbReference type="GO" id="GO:0006308">
    <property type="term" value="P:DNA catabolic process"/>
    <property type="evidence" value="ECO:0007669"/>
    <property type="project" value="UniProtKB-UniRule"/>
</dbReference>
<dbReference type="GO" id="GO:0008855">
    <property type="term" value="F:exodeoxyribonuclease VII activity"/>
    <property type="evidence" value="ECO:0007669"/>
    <property type="project" value="UniProtKB-UniRule"/>
</dbReference>
<keyword evidence="5 6" id="KW-0269">Exonuclease</keyword>
<dbReference type="PIRSF" id="PIRSF006488">
    <property type="entry name" value="Exonuc_VII_S"/>
    <property type="match status" value="1"/>
</dbReference>
<dbReference type="GO" id="GO:0005829">
    <property type="term" value="C:cytosol"/>
    <property type="evidence" value="ECO:0007669"/>
    <property type="project" value="TreeGrafter"/>
</dbReference>
<evidence type="ECO:0000313" key="8">
    <source>
        <dbReference type="Proteomes" id="UP000289841"/>
    </source>
</evidence>
<comment type="similarity">
    <text evidence="1 6">Belongs to the XseB family.</text>
</comment>
<dbReference type="KEGG" id="aaxa:NCTC10138_00988"/>
<evidence type="ECO:0000256" key="3">
    <source>
        <dbReference type="ARBA" id="ARBA00022722"/>
    </source>
</evidence>
<comment type="catalytic activity">
    <reaction evidence="6">
        <text>Exonucleolytic cleavage in either 5'- to 3'- or 3'- to 5'-direction to yield nucleoside 5'-phosphates.</text>
        <dbReference type="EC" id="3.1.11.6"/>
    </reaction>
</comment>
<dbReference type="EMBL" id="LR215048">
    <property type="protein sequence ID" value="VEU80611.1"/>
    <property type="molecule type" value="Genomic_DNA"/>
</dbReference>
<keyword evidence="8" id="KW-1185">Reference proteome</keyword>
<dbReference type="RefSeq" id="WP_026390953.1">
    <property type="nucleotide sequence ID" value="NZ_LR215048.1"/>
</dbReference>
<dbReference type="Gene3D" id="1.10.287.1040">
    <property type="entry name" value="Exonuclease VII, small subunit"/>
    <property type="match status" value="1"/>
</dbReference>
<evidence type="ECO:0000256" key="5">
    <source>
        <dbReference type="ARBA" id="ARBA00022839"/>
    </source>
</evidence>
<evidence type="ECO:0000256" key="1">
    <source>
        <dbReference type="ARBA" id="ARBA00009998"/>
    </source>
</evidence>
<sequence>MENKTFEEIMKELETVVKELESKDISLDDAVKKYKRGMELAKKSHQMLKEAEEIIVKEVNNQ</sequence>
<protein>
    <recommendedName>
        <fullName evidence="6">Exodeoxyribonuclease 7 small subunit</fullName>
        <ecNumber evidence="6">3.1.11.6</ecNumber>
    </recommendedName>
    <alternativeName>
        <fullName evidence="6">Exodeoxyribonuclease VII small subunit</fullName>
        <shortName evidence="6">Exonuclease VII small subunit</shortName>
    </alternativeName>
</protein>
<dbReference type="InterPro" id="IPR003761">
    <property type="entry name" value="Exonuc_VII_S"/>
</dbReference>
<comment type="subcellular location">
    <subcellularLocation>
        <location evidence="6">Cytoplasm</location>
    </subcellularLocation>
</comment>
<comment type="subunit">
    <text evidence="6">Heterooligomer composed of large and small subunits.</text>
</comment>
<dbReference type="GO" id="GO:0009318">
    <property type="term" value="C:exodeoxyribonuclease VII complex"/>
    <property type="evidence" value="ECO:0007669"/>
    <property type="project" value="UniProtKB-UniRule"/>
</dbReference>
<keyword evidence="2 6" id="KW-0963">Cytoplasm</keyword>
<organism evidence="7 8">
    <name type="scientific">Haploplasma axanthum</name>
    <name type="common">Acholeplasma axanthum</name>
    <dbReference type="NCBI Taxonomy" id="29552"/>
    <lineage>
        <taxon>Bacteria</taxon>
        <taxon>Bacillati</taxon>
        <taxon>Mycoplasmatota</taxon>
        <taxon>Mollicutes</taxon>
        <taxon>Acholeplasmatales</taxon>
        <taxon>Acholeplasmataceae</taxon>
        <taxon>Haploplasma</taxon>
    </lineage>
</organism>